<evidence type="ECO:0000313" key="3">
    <source>
        <dbReference type="EMBL" id="KAK0711886.1"/>
    </source>
</evidence>
<feature type="domain" description="RDRP core" evidence="2">
    <location>
        <begin position="606"/>
        <end position="1237"/>
    </location>
</feature>
<feature type="compositionally biased region" description="Low complexity" evidence="1">
    <location>
        <begin position="455"/>
        <end position="464"/>
    </location>
</feature>
<reference evidence="3" key="1">
    <citation type="submission" date="2023-06" db="EMBL/GenBank/DDBJ databases">
        <title>Genome-scale phylogeny and comparative genomics of the fungal order Sordariales.</title>
        <authorList>
            <consortium name="Lawrence Berkeley National Laboratory"/>
            <person name="Hensen N."/>
            <person name="Bonometti L."/>
            <person name="Westerberg I."/>
            <person name="Brannstrom I.O."/>
            <person name="Guillou S."/>
            <person name="Cros-Aarteil S."/>
            <person name="Calhoun S."/>
            <person name="Haridas S."/>
            <person name="Kuo A."/>
            <person name="Mondo S."/>
            <person name="Pangilinan J."/>
            <person name="Riley R."/>
            <person name="Labutti K."/>
            <person name="Andreopoulos B."/>
            <person name="Lipzen A."/>
            <person name="Chen C."/>
            <person name="Yanf M."/>
            <person name="Daum C."/>
            <person name="Ng V."/>
            <person name="Clum A."/>
            <person name="Steindorff A."/>
            <person name="Ohm R."/>
            <person name="Martin F."/>
            <person name="Silar P."/>
            <person name="Natvig D."/>
            <person name="Lalanne C."/>
            <person name="Gautier V."/>
            <person name="Ament-Velasquez S.L."/>
            <person name="Kruys A."/>
            <person name="Hutchinson M.I."/>
            <person name="Powell A.J."/>
            <person name="Barry K."/>
            <person name="Miller A.N."/>
            <person name="Grigoriev I.V."/>
            <person name="Debuchy R."/>
            <person name="Gladieux P."/>
            <person name="Thoren M.H."/>
            <person name="Johannesson H."/>
        </authorList>
    </citation>
    <scope>NUCLEOTIDE SEQUENCE</scope>
    <source>
        <strain evidence="3">SMH4607-1</strain>
    </source>
</reference>
<feature type="compositionally biased region" description="Low complexity" evidence="1">
    <location>
        <begin position="248"/>
        <end position="261"/>
    </location>
</feature>
<feature type="compositionally biased region" description="Polar residues" evidence="1">
    <location>
        <begin position="291"/>
        <end position="305"/>
    </location>
</feature>
<evidence type="ECO:0000313" key="4">
    <source>
        <dbReference type="Proteomes" id="UP001172102"/>
    </source>
</evidence>
<dbReference type="Proteomes" id="UP001172102">
    <property type="component" value="Unassembled WGS sequence"/>
</dbReference>
<name>A0AA40A9S6_9PEZI</name>
<feature type="compositionally biased region" description="Low complexity" evidence="1">
    <location>
        <begin position="276"/>
        <end position="290"/>
    </location>
</feature>
<comment type="caution">
    <text evidence="3">The sequence shown here is derived from an EMBL/GenBank/DDBJ whole genome shotgun (WGS) entry which is preliminary data.</text>
</comment>
<keyword evidence="4" id="KW-1185">Reference proteome</keyword>
<gene>
    <name evidence="3" type="ORF">B0H67DRAFT_685419</name>
</gene>
<dbReference type="PANTHER" id="PTHR23079">
    <property type="entry name" value="RNA-DEPENDENT RNA POLYMERASE"/>
    <property type="match status" value="1"/>
</dbReference>
<evidence type="ECO:0000256" key="1">
    <source>
        <dbReference type="SAM" id="MobiDB-lite"/>
    </source>
</evidence>
<dbReference type="GO" id="GO:0031380">
    <property type="term" value="C:nuclear RNA-directed RNA polymerase complex"/>
    <property type="evidence" value="ECO:0007669"/>
    <property type="project" value="TreeGrafter"/>
</dbReference>
<feature type="compositionally biased region" description="Polar residues" evidence="1">
    <location>
        <begin position="465"/>
        <end position="474"/>
    </location>
</feature>
<sequence>MLHNGFSPGVQGFGPSTPQKDNGAVTSIIDSLNRQYNLGIQIPDGILSPSQSMHLGSQNGDYNRWRKIKSVMQFLYYKDNQGLEASLQSFSYEAKADSETWIPRPVLNLDGTPKAQTPGQKLKLQETLLKVLESRKMDIQRTTSVQSDRTVRRLFTDNIDSPQASSQPSFSQLIAEKPQYRPTVPIHARAKGPSPKRPSFGDEEDEESPHLSKRLKSKQPGPKVPYAGPVRPSARALDSVPSRRRLGDASSDGSRGSGAASPHSAQSSSGYDSFHSAGSSRDSSISRPSATDSAVFSRNGSNLAFTQTTTQTTAEPPSPSGARGNTTMTSQSQFSNGFKPLHAITTNFPAADSQSSIDEISPSEFVSSVSMRLAAHPNTAAGRAMTAEPPDFLATITTEEEEALAEVADEIQNARALEFRPIVQAGLPPLPAPPQASNQMDNDSSPATPLGKRPGSSSSGVSTVYQSLPGSDTFPTPRPQVPERDDAPTSLQDRLKNVWPRCPRFLRDAPLAIIWEVTRISMHCNIDLDTLSLRYNPESWQKGISEIWKDLRQHPAFQGKTFPERPSADAFAAALTNFEKGNNAVLMSVNLDYNPSGTGPLYLVDMKPLRFDQSCRLQRKFGGDRFFEILLPSPTAIGTPEVIKTPGGAEAVIRWLTEVQHVFCLRGWRPFFTKDAGYRKPIRDYSLKADAVKPVFKDRVHFFAETGPDLAPKSQIASMKAPHHKLRPELKVSEMLDWLLNISGSPKNQSQPYLKFFSRIQLGLSKTCPALVFEPCQIIHQEEDLRSPTGMVMNDGIGRMSRGVARKIRDSLGLTDLPTAVQGRIGSAKGMWIMCVQHTSDEIWIETYPSQRKWECTEDDPLHRTLEIRSMASELKSAGLNLQLLPVLEDRAKDKAQMRSALASRLTNDLKKEFDKQKKAFKNPLLFRQWVAESSNNRTNRVKHGHVGFDPKRQSYLQSIAWDLQMRKCETLKTKMNITVGQSAYIYMVVDFTGVLEEGEVHMGFSSKFRAESDDLSFTLLAERDILVARSPAHFTSDVQRVRAVFKPELHALKDVIIFSSKGNVPLADKLSGGDYDGDMAWVCWDPEIVGSFQNAEVPPQPDLSRYIKKDKTTFTELVQKASAARKLDDAVYEMISESFIFAMQPNFLGICTNFKEKLCYQRNDVGDQYAVILSTLVGNLVDQSKQGLTFTEDSWSKLRREMLGSPIIKGEPAYKSDRWTGPHNKKHIIDFLKFDVAKPAIDAELAAFHRAMKSAKAGAGQVEDGAHFWDYDLVGPLKSFEKQIEDHDLPLLKDLLRALKAAIEDVKREWNTMMAGGSDSYKPPTASASTPRKAKPGTAAAAAADLSYTEKVSILYHKYRDIDIASLGISTDSFTSFMTDMLEERWLADPEENSRWALLKAATAFSMYGKDSGSPKFVWTMAGRQLAAIKAMACKGNSSSSAGGGAGGAGGGGVGGGRGVERDGALVTMTPLMYAGMGPDQRFVKQYVAMQLNNGSEYPDEEGDEEGEVVGSGWGFGGYDDY</sequence>
<protein>
    <submittedName>
        <fullName evidence="3">RNA dependent RNA polymerase-domain-containing protein</fullName>
    </submittedName>
</protein>
<organism evidence="3 4">
    <name type="scientific">Lasiosphaeris hirsuta</name>
    <dbReference type="NCBI Taxonomy" id="260670"/>
    <lineage>
        <taxon>Eukaryota</taxon>
        <taxon>Fungi</taxon>
        <taxon>Dikarya</taxon>
        <taxon>Ascomycota</taxon>
        <taxon>Pezizomycotina</taxon>
        <taxon>Sordariomycetes</taxon>
        <taxon>Sordariomycetidae</taxon>
        <taxon>Sordariales</taxon>
        <taxon>Lasiosphaeriaceae</taxon>
        <taxon>Lasiosphaeris</taxon>
    </lineage>
</organism>
<feature type="compositionally biased region" description="Acidic residues" evidence="1">
    <location>
        <begin position="1499"/>
        <end position="1509"/>
    </location>
</feature>
<accession>A0AA40A9S6</accession>
<feature type="region of interest" description="Disordered" evidence="1">
    <location>
        <begin position="425"/>
        <end position="492"/>
    </location>
</feature>
<dbReference type="EMBL" id="JAUKUA010000005">
    <property type="protein sequence ID" value="KAK0711886.1"/>
    <property type="molecule type" value="Genomic_DNA"/>
</dbReference>
<feature type="compositionally biased region" description="Gly residues" evidence="1">
    <location>
        <begin position="1511"/>
        <end position="1523"/>
    </location>
</feature>
<dbReference type="InterPro" id="IPR057596">
    <property type="entry name" value="RDRP_core"/>
</dbReference>
<feature type="compositionally biased region" description="Polar residues" evidence="1">
    <location>
        <begin position="323"/>
        <end position="335"/>
    </location>
</feature>
<dbReference type="GO" id="GO:0030422">
    <property type="term" value="P:siRNA processing"/>
    <property type="evidence" value="ECO:0007669"/>
    <property type="project" value="TreeGrafter"/>
</dbReference>
<feature type="region of interest" description="Disordered" evidence="1">
    <location>
        <begin position="1498"/>
        <end position="1523"/>
    </location>
</feature>
<proteinExistence type="predicted"/>
<dbReference type="Gene3D" id="1.10.8.790">
    <property type="entry name" value="RNA-dependent RNA polymerase, slab domain, helical subdomain-like"/>
    <property type="match status" value="1"/>
</dbReference>
<feature type="region of interest" description="Disordered" evidence="1">
    <location>
        <begin position="181"/>
        <end position="335"/>
    </location>
</feature>
<dbReference type="PANTHER" id="PTHR23079:SF14">
    <property type="entry name" value="RNA-DEPENDENT RNA POLYMERASE"/>
    <property type="match status" value="1"/>
</dbReference>
<dbReference type="InterPro" id="IPR007855">
    <property type="entry name" value="RDRP"/>
</dbReference>
<feature type="compositionally biased region" description="Polar residues" evidence="1">
    <location>
        <begin position="14"/>
        <end position="24"/>
    </location>
</feature>
<dbReference type="GO" id="GO:0003723">
    <property type="term" value="F:RNA binding"/>
    <property type="evidence" value="ECO:0007669"/>
    <property type="project" value="UniProtKB-KW"/>
</dbReference>
<dbReference type="Pfam" id="PF05183">
    <property type="entry name" value="RdRP"/>
    <property type="match status" value="1"/>
</dbReference>
<evidence type="ECO:0000259" key="2">
    <source>
        <dbReference type="Pfam" id="PF05183"/>
    </source>
</evidence>
<dbReference type="GO" id="GO:0003968">
    <property type="term" value="F:RNA-directed RNA polymerase activity"/>
    <property type="evidence" value="ECO:0007669"/>
    <property type="project" value="UniProtKB-KW"/>
</dbReference>
<feature type="compositionally biased region" description="Polar residues" evidence="1">
    <location>
        <begin position="437"/>
        <end position="447"/>
    </location>
</feature>
<feature type="region of interest" description="Disordered" evidence="1">
    <location>
        <begin position="1"/>
        <end position="24"/>
    </location>
</feature>